<name>A0ABV1FQB2_9BACT</name>
<gene>
    <name evidence="2" type="ORF">AAAT34_05735</name>
</gene>
<organism evidence="2 3">
    <name type="scientific">Hallella faecis</name>
    <dbReference type="NCBI Taxonomy" id="2841596"/>
    <lineage>
        <taxon>Bacteria</taxon>
        <taxon>Pseudomonadati</taxon>
        <taxon>Bacteroidota</taxon>
        <taxon>Bacteroidia</taxon>
        <taxon>Bacteroidales</taxon>
        <taxon>Prevotellaceae</taxon>
        <taxon>Hallella</taxon>
    </lineage>
</organism>
<reference evidence="2 3" key="1">
    <citation type="submission" date="2024-04" db="EMBL/GenBank/DDBJ databases">
        <title>Human intestinal bacterial collection.</title>
        <authorList>
            <person name="Pauvert C."/>
            <person name="Hitch T.C.A."/>
            <person name="Clavel T."/>
        </authorList>
    </citation>
    <scope>NUCLEOTIDE SEQUENCE [LARGE SCALE GENOMIC DNA]</scope>
    <source>
        <strain evidence="2 3">CLA-AA-H145</strain>
    </source>
</reference>
<feature type="region of interest" description="Disordered" evidence="1">
    <location>
        <begin position="523"/>
        <end position="544"/>
    </location>
</feature>
<keyword evidence="3" id="KW-1185">Reference proteome</keyword>
<sequence>MSTAPVQEKAYLHLDNNCYFLGDTIWYKAYLVEAGNLRPTADSRILYVELVDPEGHVVERHRQYIGRPDADHGDFALADTLHSGYYELRAYTRWMMNFCVTERPYNRKDRELFYNRQMAKDFFRDYGTVWSRVVAVYERPEKAGDYSDRQMMPRPRQRALKPKKPSLNVKFYPEGGNLIAGTRCRIAFEALNEEGEAVNVTGKMEGQDIRADFMGRGIFTYDVPEDGKPCATFDYKGTHYRFALPDILQQGLTLHVDEGNVTLQGRGLSAKHLKVAFLTRGMLRSLKEVSLDAKGDGTIRYDRSLFPTGVCDLVVYDENGNVLADRLFFVNHHDYEQRHIAIEGKKSQYQPYEKGDLTLTPPRDVSTLSVAIRDQRGMEPSYDDGTPLTDLLLTSDLQGFVARPYYYFERDDSLHRARLDNLLMVQGWRRYDFKALTNGKPLRYSPEKNIEIDGTVYKAPVVDPIEPAELPLWRDGIFGRTYDEMTNPANFPALESWLASTKIVGEQGYLAEKERGVLLSQAELESKPGNDSSEDTHDNATDEEQMQDVEKDYGINHPGLKHEVTVEGEMTLIGPKGEKSTPFTLQTTGGGRFHFQIAPFWGEGRLLLSAHKQDISTEEWHANHTKDIFDEEAWPDYYVKLDMFYPVFARKYSWYETHRPATSQQTDEAGHAETWTNDPSITLPQVSVTGRRRRSKQAIDWRRPVCQYDTEQLYNLATDYGLSFGKVNFRRLPYQLSVLLFGNYGTTWTFNVEGHLDGMLFYRSFDTGRTKMMEAPMNRSNYSIYKDLFLRRQQTVKFYTDFDLRNCDRYMEMSSQTADVTLDFETIPNDGTRYTMRDRSLVLPGIAEPDEYYHPDYSHRQLPRYADYRRTLYWNPCLRVGATSKANATFYNNSQKTHVQVSAMGMGSLGPAYH</sequence>
<accession>A0ABV1FQB2</accession>
<dbReference type="RefSeq" id="WP_337569821.1">
    <property type="nucleotide sequence ID" value="NZ_JBBNFP010000016.1"/>
</dbReference>
<evidence type="ECO:0000313" key="2">
    <source>
        <dbReference type="EMBL" id="MEQ2486558.1"/>
    </source>
</evidence>
<comment type="caution">
    <text evidence="2">The sequence shown here is derived from an EMBL/GenBank/DDBJ whole genome shotgun (WGS) entry which is preliminary data.</text>
</comment>
<dbReference type="Gene3D" id="2.60.40.1930">
    <property type="match status" value="1"/>
</dbReference>
<feature type="compositionally biased region" description="Basic and acidic residues" evidence="1">
    <location>
        <begin position="524"/>
        <end position="540"/>
    </location>
</feature>
<dbReference type="Proteomes" id="UP001487296">
    <property type="component" value="Unassembled WGS sequence"/>
</dbReference>
<dbReference type="EMBL" id="JBBNFP010000016">
    <property type="protein sequence ID" value="MEQ2486558.1"/>
    <property type="molecule type" value="Genomic_DNA"/>
</dbReference>
<evidence type="ECO:0000313" key="3">
    <source>
        <dbReference type="Proteomes" id="UP001487296"/>
    </source>
</evidence>
<proteinExistence type="predicted"/>
<evidence type="ECO:0000256" key="1">
    <source>
        <dbReference type="SAM" id="MobiDB-lite"/>
    </source>
</evidence>
<protein>
    <submittedName>
        <fullName evidence="2">Uncharacterized protein</fullName>
    </submittedName>
</protein>